<keyword evidence="2" id="KW-0645">Protease</keyword>
<dbReference type="GO" id="GO:0005576">
    <property type="term" value="C:extracellular region"/>
    <property type="evidence" value="ECO:0007669"/>
    <property type="project" value="UniProtKB-SubCell"/>
</dbReference>
<sequence>MARVCVIILCISMVIAQRSSSSSSSSLHGRSGFGELKELERQNRITQQIFANYVERRLFPNRRFQPKPPTIDEILPKSTEPTLIKITNSNQRQRRGENEDYPSEDVNHQDDSLLDDFEDKEGDSESLQSVESKQHQYYPDGYTADPAINEIDQGHCINGAYGFELHLGALKFYDHTEPGREIYYSFEYVLHERYIASIAANDIGLIKLPTKVNFTSRIQPAALPSSQDLLVGRTVVASGWGLQSMSAGHPASELQYAELQVLSNEECIRSYNSVLIRPSVICAKGAHLESICSGDSGGPLVLNGTRTLVGITSFGNAVGCDSGYPGGFSRVAYYLDWISAKTGIKLQYSRENNFTSSL</sequence>
<reference evidence="9 10" key="1">
    <citation type="submission" date="2020-11" db="EMBL/GenBank/DDBJ databases">
        <authorList>
            <person name="Wallbank WR R."/>
            <person name="Pardo Diaz C."/>
            <person name="Kozak K."/>
            <person name="Martin S."/>
            <person name="Jiggins C."/>
            <person name="Moest M."/>
            <person name="Warren A I."/>
            <person name="Generalovic N T."/>
            <person name="Byers J.R.P. K."/>
            <person name="Montejo-Kovacevich G."/>
            <person name="Yen C E."/>
        </authorList>
    </citation>
    <scope>NUCLEOTIDE SEQUENCE [LARGE SCALE GENOMIC DNA]</scope>
</reference>
<keyword evidence="4" id="KW-0720">Serine protease</keyword>
<organism evidence="9 10">
    <name type="scientific">Hermetia illucens</name>
    <name type="common">Black soldier fly</name>
    <dbReference type="NCBI Taxonomy" id="343691"/>
    <lineage>
        <taxon>Eukaryota</taxon>
        <taxon>Metazoa</taxon>
        <taxon>Ecdysozoa</taxon>
        <taxon>Arthropoda</taxon>
        <taxon>Hexapoda</taxon>
        <taxon>Insecta</taxon>
        <taxon>Pterygota</taxon>
        <taxon>Neoptera</taxon>
        <taxon>Endopterygota</taxon>
        <taxon>Diptera</taxon>
        <taxon>Brachycera</taxon>
        <taxon>Stratiomyomorpha</taxon>
        <taxon>Stratiomyidae</taxon>
        <taxon>Hermetiinae</taxon>
        <taxon>Hermetia</taxon>
    </lineage>
</organism>
<dbReference type="FunFam" id="2.40.10.10:FF:000036">
    <property type="entry name" value="Trypsin beta"/>
    <property type="match status" value="1"/>
</dbReference>
<protein>
    <recommendedName>
        <fullName evidence="8">Peptidase S1 domain-containing protein</fullName>
    </recommendedName>
</protein>
<comment type="subcellular location">
    <subcellularLocation>
        <location evidence="1">Secreted</location>
        <location evidence="1">Extracellular space</location>
    </subcellularLocation>
</comment>
<evidence type="ECO:0000256" key="5">
    <source>
        <dbReference type="ARBA" id="ARBA00023157"/>
    </source>
</evidence>
<feature type="signal peptide" evidence="7">
    <location>
        <begin position="1"/>
        <end position="16"/>
    </location>
</feature>
<keyword evidence="5" id="KW-1015">Disulfide bond</keyword>
<dbReference type="PROSITE" id="PS50240">
    <property type="entry name" value="TRYPSIN_DOM"/>
    <property type="match status" value="1"/>
</dbReference>
<dbReference type="PANTHER" id="PTHR24260:SF148">
    <property type="entry name" value="IP09309P-RELATED"/>
    <property type="match status" value="1"/>
</dbReference>
<evidence type="ECO:0000256" key="4">
    <source>
        <dbReference type="ARBA" id="ARBA00022825"/>
    </source>
</evidence>
<dbReference type="SUPFAM" id="SSF50494">
    <property type="entry name" value="Trypsin-like serine proteases"/>
    <property type="match status" value="1"/>
</dbReference>
<feature type="domain" description="Peptidase S1" evidence="8">
    <location>
        <begin position="151"/>
        <end position="343"/>
    </location>
</feature>
<dbReference type="GO" id="GO:0004252">
    <property type="term" value="F:serine-type endopeptidase activity"/>
    <property type="evidence" value="ECO:0007669"/>
    <property type="project" value="InterPro"/>
</dbReference>
<feature type="chain" id="PRO_5030572787" description="Peptidase S1 domain-containing protein" evidence="7">
    <location>
        <begin position="17"/>
        <end position="358"/>
    </location>
</feature>
<evidence type="ECO:0000313" key="10">
    <source>
        <dbReference type="Proteomes" id="UP000594454"/>
    </source>
</evidence>
<evidence type="ECO:0000256" key="2">
    <source>
        <dbReference type="ARBA" id="ARBA00022670"/>
    </source>
</evidence>
<dbReference type="InterPro" id="IPR043504">
    <property type="entry name" value="Peptidase_S1_PA_chymotrypsin"/>
</dbReference>
<feature type="compositionally biased region" description="Acidic residues" evidence="6">
    <location>
        <begin position="112"/>
        <end position="124"/>
    </location>
</feature>
<keyword evidence="7" id="KW-0732">Signal</keyword>
<dbReference type="EMBL" id="LR899010">
    <property type="protein sequence ID" value="CAD7083036.1"/>
    <property type="molecule type" value="Genomic_DNA"/>
</dbReference>
<gene>
    <name evidence="9" type="ORF">HERILL_LOCUS6024</name>
</gene>
<dbReference type="InterPro" id="IPR009003">
    <property type="entry name" value="Peptidase_S1_PA"/>
</dbReference>
<dbReference type="InterPro" id="IPR051333">
    <property type="entry name" value="CLIP_Serine_Protease"/>
</dbReference>
<keyword evidence="3" id="KW-0378">Hydrolase</keyword>
<dbReference type="Proteomes" id="UP000594454">
    <property type="component" value="Chromosome 2"/>
</dbReference>
<evidence type="ECO:0000259" key="8">
    <source>
        <dbReference type="PROSITE" id="PS50240"/>
    </source>
</evidence>
<name>A0A7R8ULF7_HERIL</name>
<feature type="region of interest" description="Disordered" evidence="6">
    <location>
        <begin position="61"/>
        <end position="141"/>
    </location>
</feature>
<evidence type="ECO:0000256" key="3">
    <source>
        <dbReference type="ARBA" id="ARBA00022801"/>
    </source>
</evidence>
<dbReference type="InterPro" id="IPR001314">
    <property type="entry name" value="Peptidase_S1A"/>
</dbReference>
<dbReference type="InParanoid" id="A0A7R8ULF7"/>
<evidence type="ECO:0000256" key="7">
    <source>
        <dbReference type="SAM" id="SignalP"/>
    </source>
</evidence>
<dbReference type="Gene3D" id="2.40.10.10">
    <property type="entry name" value="Trypsin-like serine proteases"/>
    <property type="match status" value="2"/>
</dbReference>
<dbReference type="Pfam" id="PF00089">
    <property type="entry name" value="Trypsin"/>
    <property type="match status" value="1"/>
</dbReference>
<dbReference type="AlphaFoldDB" id="A0A7R8ULF7"/>
<proteinExistence type="predicted"/>
<dbReference type="SMART" id="SM00020">
    <property type="entry name" value="Tryp_SPc"/>
    <property type="match status" value="1"/>
</dbReference>
<dbReference type="PANTHER" id="PTHR24260">
    <property type="match status" value="1"/>
</dbReference>
<dbReference type="GO" id="GO:0006508">
    <property type="term" value="P:proteolysis"/>
    <property type="evidence" value="ECO:0007669"/>
    <property type="project" value="UniProtKB-KW"/>
</dbReference>
<keyword evidence="10" id="KW-1185">Reference proteome</keyword>
<dbReference type="CDD" id="cd00190">
    <property type="entry name" value="Tryp_SPc"/>
    <property type="match status" value="1"/>
</dbReference>
<dbReference type="PRINTS" id="PR00722">
    <property type="entry name" value="CHYMOTRYPSIN"/>
</dbReference>
<dbReference type="PROSITE" id="PS00135">
    <property type="entry name" value="TRYPSIN_SER"/>
    <property type="match status" value="1"/>
</dbReference>
<evidence type="ECO:0000256" key="1">
    <source>
        <dbReference type="ARBA" id="ARBA00004239"/>
    </source>
</evidence>
<evidence type="ECO:0000256" key="6">
    <source>
        <dbReference type="SAM" id="MobiDB-lite"/>
    </source>
</evidence>
<evidence type="ECO:0000313" key="9">
    <source>
        <dbReference type="EMBL" id="CAD7083036.1"/>
    </source>
</evidence>
<dbReference type="InterPro" id="IPR033116">
    <property type="entry name" value="TRYPSIN_SER"/>
</dbReference>
<feature type="compositionally biased region" description="Polar residues" evidence="6">
    <location>
        <begin position="79"/>
        <end position="91"/>
    </location>
</feature>
<accession>A0A7R8ULF7</accession>
<dbReference type="InterPro" id="IPR001254">
    <property type="entry name" value="Trypsin_dom"/>
</dbReference>